<keyword evidence="7" id="KW-0630">Potassium</keyword>
<dbReference type="InterPro" id="IPR005821">
    <property type="entry name" value="Ion_trans_dom"/>
</dbReference>
<evidence type="ECO:0000256" key="6">
    <source>
        <dbReference type="ARBA" id="ARBA00022882"/>
    </source>
</evidence>
<sequence length="281" mass="31051">MSNPNNNSKSVSWRDQWYEVIFEADTPAGRAFDIALLVAILVSVIAVMLDSVDHIRAEHRKLLQGIEWVITILFTLEYIARIACSRRPMGYVLSFYGIIDLLAILPTYLMVLQPVLFHGTHQFAIVRSLRLLRAFRIFKLGHMLSEAKVLRQAVWQSRAKIAVFLSVVIIAVVIVGSMMHVIEGPENGFTSIPQSMYWAVVTMTTVGYGDIAPQTVLGKTVAGAMMILGYSLIIIPTGIVSAELANAANKPATTRLCPECFSEGHDSDAVFCKYCGSRLVS</sequence>
<keyword evidence="3" id="KW-0633">Potassium transport</keyword>
<dbReference type="OrthoDB" id="9810759at2"/>
<accession>A0A5B9QE77</accession>
<dbReference type="GO" id="GO:0001508">
    <property type="term" value="P:action potential"/>
    <property type="evidence" value="ECO:0007669"/>
    <property type="project" value="TreeGrafter"/>
</dbReference>
<dbReference type="GO" id="GO:0008076">
    <property type="term" value="C:voltage-gated potassium channel complex"/>
    <property type="evidence" value="ECO:0007669"/>
    <property type="project" value="InterPro"/>
</dbReference>
<dbReference type="RefSeq" id="WP_148073754.1">
    <property type="nucleotide sequence ID" value="NZ_CP042913.1"/>
</dbReference>
<keyword evidence="2" id="KW-0813">Transport</keyword>
<dbReference type="EMBL" id="CP042913">
    <property type="protein sequence ID" value="QEG35216.1"/>
    <property type="molecule type" value="Genomic_DNA"/>
</dbReference>
<keyword evidence="8 12" id="KW-1133">Transmembrane helix</keyword>
<keyword evidence="15" id="KW-1185">Reference proteome</keyword>
<organism evidence="14 15">
    <name type="scientific">Bythopirellula goksoeyrii</name>
    <dbReference type="NCBI Taxonomy" id="1400387"/>
    <lineage>
        <taxon>Bacteria</taxon>
        <taxon>Pseudomonadati</taxon>
        <taxon>Planctomycetota</taxon>
        <taxon>Planctomycetia</taxon>
        <taxon>Pirellulales</taxon>
        <taxon>Lacipirellulaceae</taxon>
        <taxon>Bythopirellula</taxon>
    </lineage>
</organism>
<comment type="subcellular location">
    <subcellularLocation>
        <location evidence="1">Membrane</location>
        <topology evidence="1">Multi-pass membrane protein</topology>
    </subcellularLocation>
</comment>
<feature type="transmembrane region" description="Helical" evidence="12">
    <location>
        <begin position="161"/>
        <end position="182"/>
    </location>
</feature>
<keyword evidence="5" id="KW-0631">Potassium channel</keyword>
<dbReference type="SUPFAM" id="SSF81324">
    <property type="entry name" value="Voltage-gated potassium channels"/>
    <property type="match status" value="1"/>
</dbReference>
<evidence type="ECO:0000256" key="12">
    <source>
        <dbReference type="SAM" id="Phobius"/>
    </source>
</evidence>
<dbReference type="GO" id="GO:0005249">
    <property type="term" value="F:voltage-gated potassium channel activity"/>
    <property type="evidence" value="ECO:0007669"/>
    <property type="project" value="InterPro"/>
</dbReference>
<evidence type="ECO:0000256" key="9">
    <source>
        <dbReference type="ARBA" id="ARBA00023065"/>
    </source>
</evidence>
<evidence type="ECO:0000256" key="2">
    <source>
        <dbReference type="ARBA" id="ARBA00022448"/>
    </source>
</evidence>
<dbReference type="Gene3D" id="1.10.287.70">
    <property type="match status" value="1"/>
</dbReference>
<dbReference type="Proteomes" id="UP000323917">
    <property type="component" value="Chromosome"/>
</dbReference>
<keyword evidence="4 12" id="KW-0812">Transmembrane</keyword>
<proteinExistence type="predicted"/>
<name>A0A5B9QE77_9BACT</name>
<keyword evidence="11 14" id="KW-0407">Ion channel</keyword>
<gene>
    <name evidence="14" type="ORF">Pr1d_25100</name>
</gene>
<evidence type="ECO:0000256" key="8">
    <source>
        <dbReference type="ARBA" id="ARBA00022989"/>
    </source>
</evidence>
<keyword evidence="10 12" id="KW-0472">Membrane</keyword>
<feature type="transmembrane region" description="Helical" evidence="12">
    <location>
        <begin position="31"/>
        <end position="50"/>
    </location>
</feature>
<dbReference type="PANTHER" id="PTHR11537">
    <property type="entry name" value="VOLTAGE-GATED POTASSIUM CHANNEL"/>
    <property type="match status" value="1"/>
</dbReference>
<dbReference type="KEGG" id="bgok:Pr1d_25100"/>
<evidence type="ECO:0000256" key="4">
    <source>
        <dbReference type="ARBA" id="ARBA00022692"/>
    </source>
</evidence>
<feature type="transmembrane region" description="Helical" evidence="12">
    <location>
        <begin position="221"/>
        <end position="245"/>
    </location>
</feature>
<protein>
    <submittedName>
        <fullName evidence="14">Cyclic nucleotide-gated potassium channel</fullName>
    </submittedName>
</protein>
<dbReference type="Gene3D" id="1.20.120.350">
    <property type="entry name" value="Voltage-gated potassium channels. Chain C"/>
    <property type="match status" value="1"/>
</dbReference>
<feature type="transmembrane region" description="Helical" evidence="12">
    <location>
        <begin position="89"/>
        <end position="111"/>
    </location>
</feature>
<evidence type="ECO:0000256" key="7">
    <source>
        <dbReference type="ARBA" id="ARBA00022958"/>
    </source>
</evidence>
<evidence type="ECO:0000259" key="13">
    <source>
        <dbReference type="Pfam" id="PF00520"/>
    </source>
</evidence>
<evidence type="ECO:0000256" key="1">
    <source>
        <dbReference type="ARBA" id="ARBA00004141"/>
    </source>
</evidence>
<evidence type="ECO:0000256" key="5">
    <source>
        <dbReference type="ARBA" id="ARBA00022826"/>
    </source>
</evidence>
<dbReference type="PANTHER" id="PTHR11537:SF254">
    <property type="entry name" value="POTASSIUM VOLTAGE-GATED CHANNEL PROTEIN SHAB"/>
    <property type="match status" value="1"/>
</dbReference>
<evidence type="ECO:0000256" key="11">
    <source>
        <dbReference type="ARBA" id="ARBA00023303"/>
    </source>
</evidence>
<evidence type="ECO:0000256" key="10">
    <source>
        <dbReference type="ARBA" id="ARBA00023136"/>
    </source>
</evidence>
<evidence type="ECO:0000313" key="15">
    <source>
        <dbReference type="Proteomes" id="UP000323917"/>
    </source>
</evidence>
<reference evidence="14 15" key="1">
    <citation type="submission" date="2019-08" db="EMBL/GenBank/DDBJ databases">
        <title>Deep-cultivation of Planctomycetes and their phenomic and genomic characterization uncovers novel biology.</title>
        <authorList>
            <person name="Wiegand S."/>
            <person name="Jogler M."/>
            <person name="Boedeker C."/>
            <person name="Pinto D."/>
            <person name="Vollmers J."/>
            <person name="Rivas-Marin E."/>
            <person name="Kohn T."/>
            <person name="Peeters S.H."/>
            <person name="Heuer A."/>
            <person name="Rast P."/>
            <person name="Oberbeckmann S."/>
            <person name="Bunk B."/>
            <person name="Jeske O."/>
            <person name="Meyerdierks A."/>
            <person name="Storesund J.E."/>
            <person name="Kallscheuer N."/>
            <person name="Luecker S."/>
            <person name="Lage O.M."/>
            <person name="Pohl T."/>
            <person name="Merkel B.J."/>
            <person name="Hornburger P."/>
            <person name="Mueller R.-W."/>
            <person name="Bruemmer F."/>
            <person name="Labrenz M."/>
            <person name="Spormann A.M."/>
            <person name="Op den Camp H."/>
            <person name="Overmann J."/>
            <person name="Amann R."/>
            <person name="Jetten M.S.M."/>
            <person name="Mascher T."/>
            <person name="Medema M.H."/>
            <person name="Devos D.P."/>
            <person name="Kaster A.-K."/>
            <person name="Ovreas L."/>
            <person name="Rohde M."/>
            <person name="Galperin M.Y."/>
            <person name="Jogler C."/>
        </authorList>
    </citation>
    <scope>NUCLEOTIDE SEQUENCE [LARGE SCALE GENOMIC DNA]</scope>
    <source>
        <strain evidence="14 15">Pr1d</strain>
    </source>
</reference>
<dbReference type="Pfam" id="PF00520">
    <property type="entry name" value="Ion_trans"/>
    <property type="match status" value="1"/>
</dbReference>
<dbReference type="PRINTS" id="PR00169">
    <property type="entry name" value="KCHANNEL"/>
</dbReference>
<dbReference type="AlphaFoldDB" id="A0A5B9QE77"/>
<evidence type="ECO:0000313" key="14">
    <source>
        <dbReference type="EMBL" id="QEG35216.1"/>
    </source>
</evidence>
<keyword evidence="6" id="KW-0851">Voltage-gated channel</keyword>
<dbReference type="InterPro" id="IPR028325">
    <property type="entry name" value="VG_K_chnl"/>
</dbReference>
<keyword evidence="9" id="KW-0406">Ion transport</keyword>
<feature type="transmembrane region" description="Helical" evidence="12">
    <location>
        <begin position="62"/>
        <end position="83"/>
    </location>
</feature>
<feature type="domain" description="Ion transport" evidence="13">
    <location>
        <begin position="30"/>
        <end position="247"/>
    </location>
</feature>
<dbReference type="InterPro" id="IPR027359">
    <property type="entry name" value="Volt_channel_dom_sf"/>
</dbReference>
<evidence type="ECO:0000256" key="3">
    <source>
        <dbReference type="ARBA" id="ARBA00022538"/>
    </source>
</evidence>